<accession>A0A0Q0H255</accession>
<dbReference type="PATRIC" id="fig|251703.9.peg.4422"/>
<name>A0A0Q0H255_9PSED</name>
<organism evidence="1 2">
    <name type="scientific">Pseudomonas syringae pv. viburni</name>
    <dbReference type="NCBI Taxonomy" id="251703"/>
    <lineage>
        <taxon>Bacteria</taxon>
        <taxon>Pseudomonadati</taxon>
        <taxon>Pseudomonadota</taxon>
        <taxon>Gammaproteobacteria</taxon>
        <taxon>Pseudomonadales</taxon>
        <taxon>Pseudomonadaceae</taxon>
        <taxon>Pseudomonas</taxon>
    </lineage>
</organism>
<evidence type="ECO:0008006" key="3">
    <source>
        <dbReference type="Google" id="ProtNLM"/>
    </source>
</evidence>
<dbReference type="Proteomes" id="UP000050317">
    <property type="component" value="Unassembled WGS sequence"/>
</dbReference>
<protein>
    <recommendedName>
        <fullName evidence="3">Methyltransferase</fullName>
    </recommendedName>
</protein>
<gene>
    <name evidence="1" type="ORF">ALO40_03150</name>
</gene>
<dbReference type="EMBL" id="LJRR01000125">
    <property type="protein sequence ID" value="KPZ19660.1"/>
    <property type="molecule type" value="Genomic_DNA"/>
</dbReference>
<comment type="caution">
    <text evidence="1">The sequence shown here is derived from an EMBL/GenBank/DDBJ whole genome shotgun (WGS) entry which is preliminary data.</text>
</comment>
<proteinExistence type="predicted"/>
<evidence type="ECO:0000313" key="1">
    <source>
        <dbReference type="EMBL" id="KPZ19660.1"/>
    </source>
</evidence>
<dbReference type="AlphaFoldDB" id="A0A0Q0H255"/>
<evidence type="ECO:0000313" key="2">
    <source>
        <dbReference type="Proteomes" id="UP000050317"/>
    </source>
</evidence>
<sequence length="95" mass="10744">MLKPMLQYGLHMGQQAEMVTDSLRALLLEACGYETKVFEFISLEHTNKNKMILAVKRAEPANPAQLRVRIQELKAFYGISEQCLETLLQADGFLG</sequence>
<reference evidence="1 2" key="1">
    <citation type="submission" date="2015-09" db="EMBL/GenBank/DDBJ databases">
        <title>Genome announcement of multiple Pseudomonas syringae strains.</title>
        <authorList>
            <person name="Thakur S."/>
            <person name="Wang P.W."/>
            <person name="Gong Y."/>
            <person name="Weir B.S."/>
            <person name="Guttman D.S."/>
        </authorList>
    </citation>
    <scope>NUCLEOTIDE SEQUENCE [LARGE SCALE GENOMIC DNA]</scope>
    <source>
        <strain evidence="1 2">ICMP3963</strain>
    </source>
</reference>